<reference evidence="3 4" key="1">
    <citation type="submission" date="2018-09" db="EMBL/GenBank/DDBJ databases">
        <title>Roseovarius spongiae sp. nov., isolated from a marine sponge.</title>
        <authorList>
            <person name="Zhuang L."/>
            <person name="Luo L."/>
        </authorList>
    </citation>
    <scope>NUCLEOTIDE SEQUENCE [LARGE SCALE GENOMIC DNA]</scope>
    <source>
        <strain evidence="3 4">HN-E21</strain>
    </source>
</reference>
<dbReference type="EMBL" id="RAPE01000006">
    <property type="protein sequence ID" value="RKF12582.1"/>
    <property type="molecule type" value="Genomic_DNA"/>
</dbReference>
<name>A0A3A8AQH6_9RHOB</name>
<evidence type="ECO:0000256" key="2">
    <source>
        <dbReference type="ARBA" id="ARBA00023002"/>
    </source>
</evidence>
<dbReference type="Proteomes" id="UP000281128">
    <property type="component" value="Unassembled WGS sequence"/>
</dbReference>
<dbReference type="OrthoDB" id="9811519at2"/>
<dbReference type="GO" id="GO:0016491">
    <property type="term" value="F:oxidoreductase activity"/>
    <property type="evidence" value="ECO:0007669"/>
    <property type="project" value="UniProtKB-KW"/>
</dbReference>
<dbReference type="InterPro" id="IPR043143">
    <property type="entry name" value="Mal/L-sulf/L-lact_DH-like_NADP"/>
</dbReference>
<organism evidence="3 4">
    <name type="scientific">Roseovarius spongiae</name>
    <dbReference type="NCBI Taxonomy" id="2320272"/>
    <lineage>
        <taxon>Bacteria</taxon>
        <taxon>Pseudomonadati</taxon>
        <taxon>Pseudomonadota</taxon>
        <taxon>Alphaproteobacteria</taxon>
        <taxon>Rhodobacterales</taxon>
        <taxon>Roseobacteraceae</taxon>
        <taxon>Roseovarius</taxon>
    </lineage>
</organism>
<sequence>MTENSSPASDAVRLDLDEVRSLALSVLRKAGLCEAQARPVAQTITECERDGRQSHGLLRLPGCVMTINSANFNRTAEPVISELTPAVVRADACFGYSLLAFERALPQLEQKAKALGVAVLAINNCFHFSALWPEVESIARMGLASMAMTPSHAWVAPSGGMRPVLGTNPFAFGWPRADTDPYVFDFATSAMARSDIAMAKLSGQMLPDGCGLDAQGRPSNDPAAVLAGAMTTFGGHKGSALSTMIELLAGPLIGDMTSLASMDFDAGERAAPCHGELIVAFDPALLGNDDPATNQQRAEQVFAGFTDQGARLPSQQRYLTRAHNKANGIEISRELYDRILAHGGERVAS</sequence>
<evidence type="ECO:0000313" key="4">
    <source>
        <dbReference type="Proteomes" id="UP000281128"/>
    </source>
</evidence>
<comment type="similarity">
    <text evidence="1">Belongs to the LDH2/MDH2 oxidoreductase family.</text>
</comment>
<dbReference type="AlphaFoldDB" id="A0A3A8AQH6"/>
<accession>A0A3A8AQH6</accession>
<dbReference type="PANTHER" id="PTHR11091:SF0">
    <property type="entry name" value="MALATE DEHYDROGENASE"/>
    <property type="match status" value="1"/>
</dbReference>
<keyword evidence="4" id="KW-1185">Reference proteome</keyword>
<dbReference type="SUPFAM" id="SSF89733">
    <property type="entry name" value="L-sulfolactate dehydrogenase-like"/>
    <property type="match status" value="1"/>
</dbReference>
<dbReference type="Gene3D" id="1.10.1530.10">
    <property type="match status" value="1"/>
</dbReference>
<dbReference type="Gene3D" id="3.30.1370.60">
    <property type="entry name" value="Hypothetical oxidoreductase yiak, domain 2"/>
    <property type="match status" value="1"/>
</dbReference>
<comment type="caution">
    <text evidence="3">The sequence shown here is derived from an EMBL/GenBank/DDBJ whole genome shotgun (WGS) entry which is preliminary data.</text>
</comment>
<dbReference type="Pfam" id="PF02615">
    <property type="entry name" value="Ldh_2"/>
    <property type="match status" value="1"/>
</dbReference>
<evidence type="ECO:0000256" key="1">
    <source>
        <dbReference type="ARBA" id="ARBA00006056"/>
    </source>
</evidence>
<dbReference type="InterPro" id="IPR003767">
    <property type="entry name" value="Malate/L-lactate_DH-like"/>
</dbReference>
<dbReference type="PANTHER" id="PTHR11091">
    <property type="entry name" value="OXIDOREDUCTASE-RELATED"/>
    <property type="match status" value="1"/>
</dbReference>
<dbReference type="InterPro" id="IPR043144">
    <property type="entry name" value="Mal/L-sulf/L-lact_DH-like_ah"/>
</dbReference>
<keyword evidence="2" id="KW-0560">Oxidoreductase</keyword>
<gene>
    <name evidence="3" type="ORF">D6850_16570</name>
</gene>
<proteinExistence type="inferred from homology"/>
<dbReference type="InterPro" id="IPR036111">
    <property type="entry name" value="Mal/L-sulfo/L-lacto_DH-like_sf"/>
</dbReference>
<protein>
    <submittedName>
        <fullName evidence="3">Oxidoreductase</fullName>
    </submittedName>
</protein>
<evidence type="ECO:0000313" key="3">
    <source>
        <dbReference type="EMBL" id="RKF12582.1"/>
    </source>
</evidence>
<dbReference type="RefSeq" id="WP_121168734.1">
    <property type="nucleotide sequence ID" value="NZ_RAPE01000006.1"/>
</dbReference>